<accession>A0A9P4QSC9</accession>
<evidence type="ECO:0000313" key="1">
    <source>
        <dbReference type="EMBL" id="KAF2730056.1"/>
    </source>
</evidence>
<evidence type="ECO:0000313" key="2">
    <source>
        <dbReference type="Proteomes" id="UP000799444"/>
    </source>
</evidence>
<keyword evidence="2" id="KW-1185">Reference proteome</keyword>
<dbReference type="EMBL" id="ML996227">
    <property type="protein sequence ID" value="KAF2730056.1"/>
    <property type="molecule type" value="Genomic_DNA"/>
</dbReference>
<gene>
    <name evidence="1" type="ORF">EJ04DRAFT_587256</name>
</gene>
<sequence>MDIIYQAAELVVVWLGSSFHSGVEGIPHLEHLLEHGIKIPLFLSMFVHDKAIVSLDLGIGAKAVHQAYWFKQVWVVQELCWAKSVVFMMNETEMSSEVILKSFELIQGQIEHIHTMAEDWDGNSDDLAMIGFGEFGTAYDPILFP</sequence>
<protein>
    <recommendedName>
        <fullName evidence="3">Heterokaryon incompatibility domain-containing protein</fullName>
    </recommendedName>
</protein>
<comment type="caution">
    <text evidence="1">The sequence shown here is derived from an EMBL/GenBank/DDBJ whole genome shotgun (WGS) entry which is preliminary data.</text>
</comment>
<organism evidence="1 2">
    <name type="scientific">Polyplosphaeria fusca</name>
    <dbReference type="NCBI Taxonomy" id="682080"/>
    <lineage>
        <taxon>Eukaryota</taxon>
        <taxon>Fungi</taxon>
        <taxon>Dikarya</taxon>
        <taxon>Ascomycota</taxon>
        <taxon>Pezizomycotina</taxon>
        <taxon>Dothideomycetes</taxon>
        <taxon>Pleosporomycetidae</taxon>
        <taxon>Pleosporales</taxon>
        <taxon>Tetraplosphaeriaceae</taxon>
        <taxon>Polyplosphaeria</taxon>
    </lineage>
</organism>
<name>A0A9P4QSC9_9PLEO</name>
<dbReference type="OrthoDB" id="3800302at2759"/>
<dbReference type="AlphaFoldDB" id="A0A9P4QSC9"/>
<reference evidence="1" key="1">
    <citation type="journal article" date="2020" name="Stud. Mycol.">
        <title>101 Dothideomycetes genomes: a test case for predicting lifestyles and emergence of pathogens.</title>
        <authorList>
            <person name="Haridas S."/>
            <person name="Albert R."/>
            <person name="Binder M."/>
            <person name="Bloem J."/>
            <person name="Labutti K."/>
            <person name="Salamov A."/>
            <person name="Andreopoulos B."/>
            <person name="Baker S."/>
            <person name="Barry K."/>
            <person name="Bills G."/>
            <person name="Bluhm B."/>
            <person name="Cannon C."/>
            <person name="Castanera R."/>
            <person name="Culley D."/>
            <person name="Daum C."/>
            <person name="Ezra D."/>
            <person name="Gonzalez J."/>
            <person name="Henrissat B."/>
            <person name="Kuo A."/>
            <person name="Liang C."/>
            <person name="Lipzen A."/>
            <person name="Lutzoni F."/>
            <person name="Magnuson J."/>
            <person name="Mondo S."/>
            <person name="Nolan M."/>
            <person name="Ohm R."/>
            <person name="Pangilinan J."/>
            <person name="Park H.-J."/>
            <person name="Ramirez L."/>
            <person name="Alfaro M."/>
            <person name="Sun H."/>
            <person name="Tritt A."/>
            <person name="Yoshinaga Y."/>
            <person name="Zwiers L.-H."/>
            <person name="Turgeon B."/>
            <person name="Goodwin S."/>
            <person name="Spatafora J."/>
            <person name="Crous P."/>
            <person name="Grigoriev I."/>
        </authorList>
    </citation>
    <scope>NUCLEOTIDE SEQUENCE</scope>
    <source>
        <strain evidence="1">CBS 125425</strain>
    </source>
</reference>
<dbReference type="Proteomes" id="UP000799444">
    <property type="component" value="Unassembled WGS sequence"/>
</dbReference>
<evidence type="ECO:0008006" key="3">
    <source>
        <dbReference type="Google" id="ProtNLM"/>
    </source>
</evidence>
<proteinExistence type="predicted"/>